<dbReference type="Gene3D" id="3.40.50.720">
    <property type="entry name" value="NAD(P)-binding Rossmann-like Domain"/>
    <property type="match status" value="1"/>
</dbReference>
<organism evidence="3 4">
    <name type="scientific">Immersiella caudata</name>
    <dbReference type="NCBI Taxonomy" id="314043"/>
    <lineage>
        <taxon>Eukaryota</taxon>
        <taxon>Fungi</taxon>
        <taxon>Dikarya</taxon>
        <taxon>Ascomycota</taxon>
        <taxon>Pezizomycotina</taxon>
        <taxon>Sordariomycetes</taxon>
        <taxon>Sordariomycetidae</taxon>
        <taxon>Sordariales</taxon>
        <taxon>Lasiosphaeriaceae</taxon>
        <taxon>Immersiella</taxon>
    </lineage>
</organism>
<dbReference type="EMBL" id="JAULSU010000007">
    <property type="protein sequence ID" value="KAK0610814.1"/>
    <property type="molecule type" value="Genomic_DNA"/>
</dbReference>
<accession>A0AA39U4E2</accession>
<dbReference type="PANTHER" id="PTHR42034">
    <property type="entry name" value="CHROMOSOME 7, WHOLE GENOME SHOTGUN SEQUENCE-RELATED"/>
    <property type="match status" value="1"/>
</dbReference>
<dbReference type="PANTHER" id="PTHR42034:SF1">
    <property type="entry name" value="CONDENSATION DOMAIN-CONTAINING PROTEIN"/>
    <property type="match status" value="1"/>
</dbReference>
<comment type="caution">
    <text evidence="3">The sequence shown here is derived from an EMBL/GenBank/DDBJ whole genome shotgun (WGS) entry which is preliminary data.</text>
</comment>
<keyword evidence="4" id="KW-1185">Reference proteome</keyword>
<dbReference type="Gene3D" id="3.30.559.30">
    <property type="entry name" value="Nonribosomal peptide synthetase, condensation domain"/>
    <property type="match status" value="1"/>
</dbReference>
<dbReference type="Gene3D" id="3.90.25.10">
    <property type="entry name" value="UDP-galactose 4-epimerase, domain 1"/>
    <property type="match status" value="1"/>
</dbReference>
<reference evidence="3" key="1">
    <citation type="submission" date="2023-06" db="EMBL/GenBank/DDBJ databases">
        <title>Genome-scale phylogeny and comparative genomics of the fungal order Sordariales.</title>
        <authorList>
            <consortium name="Lawrence Berkeley National Laboratory"/>
            <person name="Hensen N."/>
            <person name="Bonometti L."/>
            <person name="Westerberg I."/>
            <person name="Brannstrom I.O."/>
            <person name="Guillou S."/>
            <person name="Cros-Aarteil S."/>
            <person name="Calhoun S."/>
            <person name="Haridas S."/>
            <person name="Kuo A."/>
            <person name="Mondo S."/>
            <person name="Pangilinan J."/>
            <person name="Riley R."/>
            <person name="Labutti K."/>
            <person name="Andreopoulos B."/>
            <person name="Lipzen A."/>
            <person name="Chen C."/>
            <person name="Yanf M."/>
            <person name="Daum C."/>
            <person name="Ng V."/>
            <person name="Clum A."/>
            <person name="Steindorff A."/>
            <person name="Ohm R."/>
            <person name="Martin F."/>
            <person name="Silar P."/>
            <person name="Natvig D."/>
            <person name="Lalanne C."/>
            <person name="Gautier V."/>
            <person name="Ament-Velasquez S.L."/>
            <person name="Kruys A."/>
            <person name="Hutchinson M.I."/>
            <person name="Powell A.J."/>
            <person name="Barry K."/>
            <person name="Miller A.N."/>
            <person name="Grigoriev I.V."/>
            <person name="Debuchy R."/>
            <person name="Gladieux P."/>
            <person name="Thoren M.H."/>
            <person name="Johannesson H."/>
        </authorList>
    </citation>
    <scope>NUCLEOTIDE SEQUENCE</scope>
    <source>
        <strain evidence="3">CBS 606.72</strain>
    </source>
</reference>
<dbReference type="Gene3D" id="3.30.559.10">
    <property type="entry name" value="Chloramphenicol acetyltransferase-like domain"/>
    <property type="match status" value="1"/>
</dbReference>
<evidence type="ECO:0000313" key="4">
    <source>
        <dbReference type="Proteomes" id="UP001175000"/>
    </source>
</evidence>
<sequence>MSVVVVAGGLGDFGGLIVKALLDTEKHEVYIMTRKAFAHPRRVSPITGKLYDPLIQTNYSSEDALLAQLAERKASVIICAFIMDNQEACDAELRLIRAADNLPTPERKRFIPSEFNVEYDVSDDVLPYPEKKYHMYARQELAKTKTLDYTYIYTGMFMDYFGMPKVPSALRPLAFFIDPTHGKAMLPAQADTKMSMTFSTDAARYIALSLEMRGWPRIMTTETSRMSPVDLVNLVAKTMKPERQIIIHEFLDGLRERDLPMNVEIARQYPERFPGGMDQLRELITNLEVSVVRGAYDFGRLSEHTNLAHLFHIEVPDPKRIEDLIKEAWEHGRETYSQQYGFQEVLYNAISVAPGSPGLFLVGTAVTFSFTSSSGRERSAYDLVPLLRNAWLQVRQKYPTIAADNRPDCKVYTSPSSPAELEAWLDETFVVAPGKTWQDLYRDMVKTKYMTLHFCPEASQLFVQGEHHTLDGRGAVTLIERFFGALASPADPYDLWRTDGTEVSRLPPRTEDLLPSSSSSSSPDRGAQHAVDLLTPLNTITSPIFLPVPSPLPPPTMKNFSSSLKSDPQITAAITAACKSHRLSVTAAWHAAVILATQSLQSQSSPSGIQHPSGTEYPSFGNFDLRRYFPSSMSLSVADTNSVSNHHTILPVVTSTTSTNGSPKSFLDIAKELDAFYKSDLSKSPDLFKALPHMIRHLIPGLLKPEKGGSTPALSSLGVVDRMLNGKHEGKKGMWRVEDVWFGNTVSGPWLECFMWGWRGELVVSACWDGAFYEGSGVERFLGGVLGELKGGLGVTLGDVNSRL</sequence>
<protein>
    <recommendedName>
        <fullName evidence="2">NmrA-like domain-containing protein</fullName>
    </recommendedName>
</protein>
<feature type="compositionally biased region" description="Basic and acidic residues" evidence="1">
    <location>
        <begin position="498"/>
        <end position="512"/>
    </location>
</feature>
<evidence type="ECO:0000259" key="2">
    <source>
        <dbReference type="Pfam" id="PF05368"/>
    </source>
</evidence>
<dbReference type="InterPro" id="IPR008030">
    <property type="entry name" value="NmrA-like"/>
</dbReference>
<dbReference type="Pfam" id="PF05368">
    <property type="entry name" value="NmrA"/>
    <property type="match status" value="1"/>
</dbReference>
<name>A0AA39U4E2_9PEZI</name>
<proteinExistence type="predicted"/>
<gene>
    <name evidence="3" type="ORF">B0T14DRAFT_487280</name>
</gene>
<feature type="region of interest" description="Disordered" evidence="1">
    <location>
        <begin position="498"/>
        <end position="528"/>
    </location>
</feature>
<feature type="domain" description="NmrA-like" evidence="2">
    <location>
        <begin position="2"/>
        <end position="209"/>
    </location>
</feature>
<evidence type="ECO:0000313" key="3">
    <source>
        <dbReference type="EMBL" id="KAK0610814.1"/>
    </source>
</evidence>
<dbReference type="InterPro" id="IPR023213">
    <property type="entry name" value="CAT-like_dom_sf"/>
</dbReference>
<evidence type="ECO:0000256" key="1">
    <source>
        <dbReference type="SAM" id="MobiDB-lite"/>
    </source>
</evidence>
<dbReference type="SUPFAM" id="SSF51735">
    <property type="entry name" value="NAD(P)-binding Rossmann-fold domains"/>
    <property type="match status" value="1"/>
</dbReference>
<dbReference type="Proteomes" id="UP001175000">
    <property type="component" value="Unassembled WGS sequence"/>
</dbReference>
<dbReference type="InterPro" id="IPR036291">
    <property type="entry name" value="NAD(P)-bd_dom_sf"/>
</dbReference>
<dbReference type="AlphaFoldDB" id="A0AA39U4E2"/>